<evidence type="ECO:0000256" key="7">
    <source>
        <dbReference type="ARBA" id="ARBA00023065"/>
    </source>
</evidence>
<evidence type="ECO:0000256" key="4">
    <source>
        <dbReference type="ARBA" id="ARBA00022692"/>
    </source>
</evidence>
<dbReference type="Gene3D" id="6.10.140.1330">
    <property type="match status" value="1"/>
</dbReference>
<protein>
    <submittedName>
        <fullName evidence="13">Na+/H+ antiporter</fullName>
    </submittedName>
</protein>
<evidence type="ECO:0000256" key="10">
    <source>
        <dbReference type="RuleBase" id="RU366002"/>
    </source>
</evidence>
<feature type="transmembrane region" description="Helical" evidence="10">
    <location>
        <begin position="186"/>
        <end position="214"/>
    </location>
</feature>
<evidence type="ECO:0000256" key="2">
    <source>
        <dbReference type="ARBA" id="ARBA00022448"/>
    </source>
</evidence>
<keyword evidence="8 10" id="KW-0472">Membrane</keyword>
<gene>
    <name evidence="13" type="ORF">JMJ55_03530</name>
</gene>
<comment type="caution">
    <text evidence="10">Lacks conserved residue(s) required for the propagation of feature annotation.</text>
</comment>
<evidence type="ECO:0000256" key="5">
    <source>
        <dbReference type="ARBA" id="ARBA00022989"/>
    </source>
</evidence>
<feature type="transmembrane region" description="Helical" evidence="10">
    <location>
        <begin position="309"/>
        <end position="333"/>
    </location>
</feature>
<keyword evidence="3" id="KW-1003">Cell membrane</keyword>
<evidence type="ECO:0000256" key="1">
    <source>
        <dbReference type="ARBA" id="ARBA00004651"/>
    </source>
</evidence>
<keyword evidence="9 10" id="KW-0739">Sodium transport</keyword>
<feature type="region of interest" description="Disordered" evidence="11">
    <location>
        <begin position="493"/>
        <end position="513"/>
    </location>
</feature>
<accession>A0ABS1UY33</accession>
<evidence type="ECO:0000256" key="8">
    <source>
        <dbReference type="ARBA" id="ARBA00023136"/>
    </source>
</evidence>
<organism evidence="13 14">
    <name type="scientific">Belnapia mucosa</name>
    <dbReference type="NCBI Taxonomy" id="2804532"/>
    <lineage>
        <taxon>Bacteria</taxon>
        <taxon>Pseudomonadati</taxon>
        <taxon>Pseudomonadota</taxon>
        <taxon>Alphaproteobacteria</taxon>
        <taxon>Acetobacterales</taxon>
        <taxon>Roseomonadaceae</taxon>
        <taxon>Belnapia</taxon>
    </lineage>
</organism>
<reference evidence="13 14" key="1">
    <citation type="submission" date="2021-01" db="EMBL/GenBank/DDBJ databases">
        <title>Belnapia mucosa sp. nov. and Belnapia arida sp. nov., isolated from the Tabernas Desert (Almeria, Spain).</title>
        <authorList>
            <person name="Molina-Menor E."/>
            <person name="Vidal-Verdu A."/>
            <person name="Calonge A."/>
            <person name="Satari L."/>
            <person name="Pereto Magraner J."/>
            <person name="Porcar Miralles M."/>
        </authorList>
    </citation>
    <scope>NUCLEOTIDE SEQUENCE [LARGE SCALE GENOMIC DNA]</scope>
    <source>
        <strain evidence="13 14">T6</strain>
    </source>
</reference>
<evidence type="ECO:0000256" key="3">
    <source>
        <dbReference type="ARBA" id="ARBA00022475"/>
    </source>
</evidence>
<dbReference type="InterPro" id="IPR006153">
    <property type="entry name" value="Cation/H_exchanger_TM"/>
</dbReference>
<evidence type="ECO:0000313" key="14">
    <source>
        <dbReference type="Proteomes" id="UP000606490"/>
    </source>
</evidence>
<keyword evidence="10" id="KW-0050">Antiport</keyword>
<comment type="subcellular location">
    <subcellularLocation>
        <location evidence="10">Cell inner membrane</location>
        <topology evidence="10">Multi-pass membrane protein</topology>
    </subcellularLocation>
    <subcellularLocation>
        <location evidence="1">Cell membrane</location>
        <topology evidence="1">Multi-pass membrane protein</topology>
    </subcellularLocation>
</comment>
<feature type="transmembrane region" description="Helical" evidence="10">
    <location>
        <begin position="342"/>
        <end position="366"/>
    </location>
</feature>
<keyword evidence="2 10" id="KW-0813">Transport</keyword>
<comment type="function">
    <text evidence="10">Na(+)/H(+) antiporter that extrudes sodium in exchange for external protons.</text>
</comment>
<name>A0ABS1UY33_9PROT</name>
<dbReference type="PANTHER" id="PTHR10110">
    <property type="entry name" value="SODIUM/HYDROGEN EXCHANGER"/>
    <property type="match status" value="1"/>
</dbReference>
<evidence type="ECO:0000313" key="13">
    <source>
        <dbReference type="EMBL" id="MBL6454381.1"/>
    </source>
</evidence>
<feature type="transmembrane region" description="Helical" evidence="10">
    <location>
        <begin position="266"/>
        <end position="289"/>
    </location>
</feature>
<dbReference type="Proteomes" id="UP000606490">
    <property type="component" value="Unassembled WGS sequence"/>
</dbReference>
<evidence type="ECO:0000259" key="12">
    <source>
        <dbReference type="Pfam" id="PF00999"/>
    </source>
</evidence>
<keyword evidence="7 10" id="KW-0406">Ion transport</keyword>
<keyword evidence="5 10" id="KW-1133">Transmembrane helix</keyword>
<keyword evidence="4 10" id="KW-0812">Transmembrane</keyword>
<feature type="transmembrane region" description="Helical" evidence="10">
    <location>
        <begin position="50"/>
        <end position="73"/>
    </location>
</feature>
<sequence length="513" mass="55347">MLGGMVLALLPGLPDVPLDPELALAFFLPPLLQLSAYRTDWRAFRSNIRAILLLALGAVIFTAFCIALVARWLLPELPWMAALALGAIVAPPDAVAASAVLQRLRLPRRVVAVLEGESLINDASALVLYKLAVAAALASGGIAAGDGVTSFLLLGLGGIAVGWAVGRAALWVLVRLKDIMLETTTGFLAAYASYLAGEALHVSGVMAVVTTGLLFGRAQHTVFTYSARLNAAAVWRFVEFILNSLVFLLIGLQLHNILGRLAGRGALELAGLALGIAATLILSRFLWVFPATWLPRRLPIVQRHDPMPPLGQTAVVAWAGMRGVVSLAAALALPEDFPGRDLIVFLAFTAILATLVVQGTTLEWVIRQLGVARPRHPDGVDPEEAEGRRLIAAAALAEIERRMEDPLEGAIAADLVHEFRDRAGHLQRTVTNQGAAAAERAARRRIRLAALDTARQQLFNHYSAGLLQEEGLVKLEQELDLEEIRIRQVLGDERTEAQKREDERRRQAVAPAE</sequence>
<evidence type="ECO:0000256" key="9">
    <source>
        <dbReference type="ARBA" id="ARBA00023201"/>
    </source>
</evidence>
<dbReference type="InterPro" id="IPR018422">
    <property type="entry name" value="Cation/H_exchanger_CPA1"/>
</dbReference>
<feature type="transmembrane region" description="Helical" evidence="10">
    <location>
        <begin position="79"/>
        <end position="101"/>
    </location>
</feature>
<dbReference type="InterPro" id="IPR004705">
    <property type="entry name" value="Cation/H_exchanger_CPA1_bac"/>
</dbReference>
<evidence type="ECO:0000256" key="11">
    <source>
        <dbReference type="SAM" id="MobiDB-lite"/>
    </source>
</evidence>
<dbReference type="PANTHER" id="PTHR10110:SF86">
    <property type="entry name" value="SODIUM_HYDROGEN EXCHANGER 7"/>
    <property type="match status" value="1"/>
</dbReference>
<comment type="similarity">
    <text evidence="10">Belongs to the monovalent cation:proton antiporter 1 (CPA1) transporter (TC 2.A.36) family.</text>
</comment>
<feature type="transmembrane region" description="Helical" evidence="10">
    <location>
        <begin position="234"/>
        <end position="254"/>
    </location>
</feature>
<evidence type="ECO:0000256" key="6">
    <source>
        <dbReference type="ARBA" id="ARBA00023053"/>
    </source>
</evidence>
<feature type="compositionally biased region" description="Basic and acidic residues" evidence="11">
    <location>
        <begin position="493"/>
        <end position="506"/>
    </location>
</feature>
<keyword evidence="14" id="KW-1185">Reference proteome</keyword>
<dbReference type="EMBL" id="JAEUXJ010000001">
    <property type="protein sequence ID" value="MBL6454381.1"/>
    <property type="molecule type" value="Genomic_DNA"/>
</dbReference>
<dbReference type="Pfam" id="PF00999">
    <property type="entry name" value="Na_H_Exchanger"/>
    <property type="match status" value="1"/>
</dbReference>
<feature type="transmembrane region" description="Helical" evidence="10">
    <location>
        <begin position="151"/>
        <end position="174"/>
    </location>
</feature>
<keyword evidence="6 10" id="KW-0915">Sodium</keyword>
<keyword evidence="10" id="KW-0997">Cell inner membrane</keyword>
<comment type="caution">
    <text evidence="13">The sequence shown here is derived from an EMBL/GenBank/DDBJ whole genome shotgun (WGS) entry which is preliminary data.</text>
</comment>
<proteinExistence type="inferred from homology"/>
<dbReference type="NCBIfam" id="TIGR00831">
    <property type="entry name" value="a_cpa1"/>
    <property type="match status" value="1"/>
</dbReference>
<feature type="domain" description="Cation/H+ exchanger transmembrane" evidence="12">
    <location>
        <begin position="4"/>
        <end position="367"/>
    </location>
</feature>